<dbReference type="GO" id="GO:0031981">
    <property type="term" value="C:nuclear lumen"/>
    <property type="evidence" value="ECO:0007669"/>
    <property type="project" value="UniProtKB-ARBA"/>
</dbReference>
<evidence type="ECO:0000256" key="1">
    <source>
        <dbReference type="ARBA" id="ARBA00004123"/>
    </source>
</evidence>
<dbReference type="CDD" id="cd04479">
    <property type="entry name" value="RPA3"/>
    <property type="match status" value="1"/>
</dbReference>
<dbReference type="AlphaFoldDB" id="A0A8S3Y3N8"/>
<dbReference type="GO" id="GO:0006310">
    <property type="term" value="P:DNA recombination"/>
    <property type="evidence" value="ECO:0007669"/>
    <property type="project" value="InterPro"/>
</dbReference>
<dbReference type="EMBL" id="CAJQZP010001427">
    <property type="protein sequence ID" value="CAG5045252.1"/>
    <property type="molecule type" value="Genomic_DNA"/>
</dbReference>
<protein>
    <submittedName>
        <fullName evidence="5">(apollo) hypothetical protein</fullName>
    </submittedName>
</protein>
<dbReference type="OrthoDB" id="188186at2759"/>
<dbReference type="InterPro" id="IPR013970">
    <property type="entry name" value="Rfa2"/>
</dbReference>
<sequence length="354" mass="39390">MNRQRTAMGKPPTRSHRILALVPPEHGRSDASDESSGEEGEESHLFRNCVFSDTSSENPSIDSSLERLNLSEDNFGPTLDPDQNFFAQESNSEDETAPSHIRRPCFIPESDTEYEHSSPHILQNTISPKTNTNYAGDEIQVILPEESSPIAVMSSCSSWNGDLPSIPSNISSLPSGPFPTPSTSAYIVRIKGFYKPFEAFVYYYGEWLEIGGDHQSMADHDDFEDNQYPDNDEFVPYVTAGNLPQRNGAKVTLWGKVTKVSASEGFYVKTVDDQEILIRLKKPLSEALEGWYEIYGVSQGKSVLCDEYVPFSHDMTKNIDTEGHKSLAKLLAALDDPWNLGEHPNAMNGVTPME</sequence>
<reference evidence="5" key="1">
    <citation type="submission" date="2021-04" db="EMBL/GenBank/DDBJ databases">
        <authorList>
            <person name="Tunstrom K."/>
        </authorList>
    </citation>
    <scope>NUCLEOTIDE SEQUENCE</scope>
</reference>
<proteinExistence type="inferred from homology"/>
<feature type="region of interest" description="Disordered" evidence="4">
    <location>
        <begin position="1"/>
        <end position="45"/>
    </location>
</feature>
<keyword evidence="3" id="KW-0539">Nucleus</keyword>
<dbReference type="GO" id="GO:0006260">
    <property type="term" value="P:DNA replication"/>
    <property type="evidence" value="ECO:0007669"/>
    <property type="project" value="InterPro"/>
</dbReference>
<dbReference type="Pfam" id="PF08661">
    <property type="entry name" value="Rep_fac-A_3"/>
    <property type="match status" value="1"/>
</dbReference>
<dbReference type="GO" id="GO:0003677">
    <property type="term" value="F:DNA binding"/>
    <property type="evidence" value="ECO:0007669"/>
    <property type="project" value="InterPro"/>
</dbReference>
<accession>A0A8S3Y3N8</accession>
<evidence type="ECO:0000256" key="2">
    <source>
        <dbReference type="ARBA" id="ARBA00009761"/>
    </source>
</evidence>
<evidence type="ECO:0000313" key="5">
    <source>
        <dbReference type="EMBL" id="CAG5045252.1"/>
    </source>
</evidence>
<dbReference type="GO" id="GO:0006281">
    <property type="term" value="P:DNA repair"/>
    <property type="evidence" value="ECO:0007669"/>
    <property type="project" value="InterPro"/>
</dbReference>
<comment type="similarity">
    <text evidence="2">Belongs to the replication factor A protein 3 family.</text>
</comment>
<gene>
    <name evidence="5" type="ORF">PAPOLLO_LOCUS23220</name>
</gene>
<feature type="compositionally biased region" description="Acidic residues" evidence="4">
    <location>
        <begin position="32"/>
        <end position="41"/>
    </location>
</feature>
<evidence type="ECO:0000256" key="4">
    <source>
        <dbReference type="SAM" id="MobiDB-lite"/>
    </source>
</evidence>
<keyword evidence="6" id="KW-1185">Reference proteome</keyword>
<dbReference type="Proteomes" id="UP000691718">
    <property type="component" value="Unassembled WGS sequence"/>
</dbReference>
<evidence type="ECO:0000313" key="6">
    <source>
        <dbReference type="Proteomes" id="UP000691718"/>
    </source>
</evidence>
<comment type="caution">
    <text evidence="5">The sequence shown here is derived from an EMBL/GenBank/DDBJ whole genome shotgun (WGS) entry which is preliminary data.</text>
</comment>
<organism evidence="5 6">
    <name type="scientific">Parnassius apollo</name>
    <name type="common">Apollo butterfly</name>
    <name type="synonym">Papilio apollo</name>
    <dbReference type="NCBI Taxonomy" id="110799"/>
    <lineage>
        <taxon>Eukaryota</taxon>
        <taxon>Metazoa</taxon>
        <taxon>Ecdysozoa</taxon>
        <taxon>Arthropoda</taxon>
        <taxon>Hexapoda</taxon>
        <taxon>Insecta</taxon>
        <taxon>Pterygota</taxon>
        <taxon>Neoptera</taxon>
        <taxon>Endopterygota</taxon>
        <taxon>Lepidoptera</taxon>
        <taxon>Glossata</taxon>
        <taxon>Ditrysia</taxon>
        <taxon>Papilionoidea</taxon>
        <taxon>Papilionidae</taxon>
        <taxon>Parnassiinae</taxon>
        <taxon>Parnassini</taxon>
        <taxon>Parnassius</taxon>
        <taxon>Parnassius</taxon>
    </lineage>
</organism>
<name>A0A8S3Y3N8_PARAO</name>
<evidence type="ECO:0000256" key="3">
    <source>
        <dbReference type="ARBA" id="ARBA00023242"/>
    </source>
</evidence>
<comment type="subcellular location">
    <subcellularLocation>
        <location evidence="1">Nucleus</location>
    </subcellularLocation>
</comment>